<protein>
    <submittedName>
        <fullName evidence="1">Uncharacterized protein</fullName>
    </submittedName>
</protein>
<sequence>MTSLAWGYTKSCISYLSQGTPVTQALSRLLTSLGDVPDQSGMKFEKIEEFYSTHHPPRLAVWGKDLCVIVVVTREALYLVVCPRTNQVEQQIVGLYRGVEAGQTLPDKTCLVLKVDLTKAHAAAKPAYFRRPIFHPVADTEVTVCPFSPGDITALVASLIQTLDTGSPHIASQAIDRVAADVPTEY</sequence>
<accession>A0A1F5FF18</accession>
<dbReference type="EMBL" id="MFAM01000060">
    <property type="protein sequence ID" value="OGD78114.1"/>
    <property type="molecule type" value="Genomic_DNA"/>
</dbReference>
<dbReference type="Proteomes" id="UP000176682">
    <property type="component" value="Unassembled WGS sequence"/>
</dbReference>
<organism evidence="1 2">
    <name type="scientific">Candidatus Collierbacteria bacterium RIFOXYB1_FULL_49_13</name>
    <dbReference type="NCBI Taxonomy" id="1817728"/>
    <lineage>
        <taxon>Bacteria</taxon>
        <taxon>Candidatus Collieribacteriota</taxon>
    </lineage>
</organism>
<evidence type="ECO:0000313" key="1">
    <source>
        <dbReference type="EMBL" id="OGD78114.1"/>
    </source>
</evidence>
<comment type="caution">
    <text evidence="1">The sequence shown here is derived from an EMBL/GenBank/DDBJ whole genome shotgun (WGS) entry which is preliminary data.</text>
</comment>
<dbReference type="AlphaFoldDB" id="A0A1F5FF18"/>
<name>A0A1F5FF18_9BACT</name>
<reference evidence="1 2" key="1">
    <citation type="journal article" date="2016" name="Nat. Commun.">
        <title>Thousands of microbial genomes shed light on interconnected biogeochemical processes in an aquifer system.</title>
        <authorList>
            <person name="Anantharaman K."/>
            <person name="Brown C.T."/>
            <person name="Hug L.A."/>
            <person name="Sharon I."/>
            <person name="Castelle C.J."/>
            <person name="Probst A.J."/>
            <person name="Thomas B.C."/>
            <person name="Singh A."/>
            <person name="Wilkins M.J."/>
            <person name="Karaoz U."/>
            <person name="Brodie E.L."/>
            <person name="Williams K.H."/>
            <person name="Hubbard S.S."/>
            <person name="Banfield J.F."/>
        </authorList>
    </citation>
    <scope>NUCLEOTIDE SEQUENCE [LARGE SCALE GENOMIC DNA]</scope>
</reference>
<gene>
    <name evidence="1" type="ORF">A2368_00290</name>
</gene>
<proteinExistence type="predicted"/>
<evidence type="ECO:0000313" key="2">
    <source>
        <dbReference type="Proteomes" id="UP000176682"/>
    </source>
</evidence>